<feature type="signal peptide" evidence="1">
    <location>
        <begin position="1"/>
        <end position="20"/>
    </location>
</feature>
<proteinExistence type="predicted"/>
<dbReference type="OrthoDB" id="46686at2"/>
<reference evidence="2 3" key="2">
    <citation type="journal article" date="2009" name="Proc. Natl. Acad. Sci. U.S.A.">
        <title>On the chimeric nature, thermophilic origin, and phylogenetic placement of the Thermotogales.</title>
        <authorList>
            <person name="Zhaxybayeva O."/>
            <person name="Swithers K.S."/>
            <person name="Lapierre P."/>
            <person name="Fournier G.P."/>
            <person name="Bickhart D.M."/>
            <person name="DeBoy R.T."/>
            <person name="Nelson K.E."/>
            <person name="Nesbo C.L."/>
            <person name="Doolittle W.F."/>
            <person name="Gogarten J.P."/>
            <person name="Noll K.M."/>
        </authorList>
    </citation>
    <scope>NUCLEOTIDE SEQUENCE [LARGE SCALE GENOMIC DNA]</scope>
    <source>
        <strain evidence="3">ATCC BAA-301 / DSM 14385 / NBRC 107922 / TMO</strain>
    </source>
</reference>
<dbReference type="eggNOG" id="COG1520">
    <property type="taxonomic scope" value="Bacteria"/>
</dbReference>
<sequence precursor="true">MFKIFLFITALMFLAATASARVIYIDLGNSEEAISITQEDYGYVLFGQHRNTNEIFAITFDKNLDLLKINSIGERFLDRLNVVEKTPDNRFFLSGNKLLLDQAKIAILELNSYFVVLNYFILPVSGADQWVESALLTDDGYVLAGGHRSIGGNWYDALLIKCDNSGKIIWSKKFGGSSDEWFSKIIDGGDGYLCVGSTESYTKGMADFLVTFFSRTGKLIWWKTAGGEKWDRAISATMVNDGFLILGLSNSFTDYNSPLLLKTDKSGKIIWQKVLDLKTEFFPKGLIEFQENLYCVYGNIWNGENRFDVIFIFLDQNGDLVFKKVIEEKNDQNINSSIIISKNEIIGTGSSDNISKDVFLIFLELKE</sequence>
<keyword evidence="1" id="KW-0732">Signal</keyword>
<evidence type="ECO:0000313" key="3">
    <source>
        <dbReference type="Proteomes" id="UP000002016"/>
    </source>
</evidence>
<dbReference type="PANTHER" id="PTHR42754:SF1">
    <property type="entry name" value="LIPOPROTEIN"/>
    <property type="match status" value="1"/>
</dbReference>
<dbReference type="SUPFAM" id="SSF50998">
    <property type="entry name" value="Quinoprotein alcohol dehydrogenase-like"/>
    <property type="match status" value="1"/>
</dbReference>
<gene>
    <name evidence="2" type="ordered locus">Tlet_0943</name>
</gene>
<dbReference type="AlphaFoldDB" id="A8F5S5"/>
<dbReference type="InterPro" id="IPR011047">
    <property type="entry name" value="Quinoprotein_ADH-like_sf"/>
</dbReference>
<dbReference type="STRING" id="416591.Tlet_0943"/>
<feature type="chain" id="PRO_5002721726" evidence="1">
    <location>
        <begin position="21"/>
        <end position="367"/>
    </location>
</feature>
<dbReference type="RefSeq" id="WP_012002990.1">
    <property type="nucleotide sequence ID" value="NC_009828.1"/>
</dbReference>
<dbReference type="HOGENOM" id="CLU_754127_0_0_0"/>
<organism evidence="2 3">
    <name type="scientific">Pseudothermotoga lettingae (strain ATCC BAA-301 / DSM 14385 / NBRC 107922 / TMO)</name>
    <name type="common">Thermotoga lettingae</name>
    <dbReference type="NCBI Taxonomy" id="416591"/>
    <lineage>
        <taxon>Bacteria</taxon>
        <taxon>Thermotogati</taxon>
        <taxon>Thermotogota</taxon>
        <taxon>Thermotogae</taxon>
        <taxon>Thermotogales</taxon>
        <taxon>Thermotogaceae</taxon>
        <taxon>Pseudothermotoga</taxon>
    </lineage>
</organism>
<keyword evidence="3" id="KW-1185">Reference proteome</keyword>
<name>A8F5S5_PSELT</name>
<dbReference type="EMBL" id="CP000812">
    <property type="protein sequence ID" value="ABV33509.1"/>
    <property type="molecule type" value="Genomic_DNA"/>
</dbReference>
<evidence type="ECO:0000313" key="2">
    <source>
        <dbReference type="EMBL" id="ABV33509.1"/>
    </source>
</evidence>
<reference evidence="2 3" key="1">
    <citation type="submission" date="2007-08" db="EMBL/GenBank/DDBJ databases">
        <title>Complete sequence of Thermotoga lettingae TMO.</title>
        <authorList>
            <consortium name="US DOE Joint Genome Institute"/>
            <person name="Copeland A."/>
            <person name="Lucas S."/>
            <person name="Lapidus A."/>
            <person name="Barry K."/>
            <person name="Glavina del Rio T."/>
            <person name="Dalin E."/>
            <person name="Tice H."/>
            <person name="Pitluck S."/>
            <person name="Foster B."/>
            <person name="Bruce D."/>
            <person name="Schmutz J."/>
            <person name="Larimer F."/>
            <person name="Land M."/>
            <person name="Hauser L."/>
            <person name="Kyrpides N."/>
            <person name="Mikhailova N."/>
            <person name="Nelson K."/>
            <person name="Gogarten J.P."/>
            <person name="Noll K."/>
            <person name="Richardson P."/>
        </authorList>
    </citation>
    <scope>NUCLEOTIDE SEQUENCE [LARGE SCALE GENOMIC DNA]</scope>
    <source>
        <strain evidence="3">ATCC BAA-301 / DSM 14385 / NBRC 107922 / TMO</strain>
    </source>
</reference>
<evidence type="ECO:0000256" key="1">
    <source>
        <dbReference type="SAM" id="SignalP"/>
    </source>
</evidence>
<dbReference type="KEGG" id="tle:Tlet_0943"/>
<accession>A8F5S5</accession>
<dbReference type="PANTHER" id="PTHR42754">
    <property type="entry name" value="ENDOGLUCANASE"/>
    <property type="match status" value="1"/>
</dbReference>
<protein>
    <submittedName>
        <fullName evidence="2">Uncharacterized protein</fullName>
    </submittedName>
</protein>
<dbReference type="Gene3D" id="2.130.10.10">
    <property type="entry name" value="YVTN repeat-like/Quinoprotein amine dehydrogenase"/>
    <property type="match status" value="1"/>
</dbReference>
<dbReference type="Proteomes" id="UP000002016">
    <property type="component" value="Chromosome"/>
</dbReference>
<dbReference type="InterPro" id="IPR015943">
    <property type="entry name" value="WD40/YVTN_repeat-like_dom_sf"/>
</dbReference>